<dbReference type="Gene3D" id="3.30.300.20">
    <property type="match status" value="1"/>
</dbReference>
<dbReference type="STRING" id="1219383.SAMN05421733_10555"/>
<dbReference type="RefSeq" id="WP_092747780.1">
    <property type="nucleotide sequence ID" value="NZ_FMYL01000005.1"/>
</dbReference>
<dbReference type="InterPro" id="IPR015946">
    <property type="entry name" value="KH_dom-like_a/b"/>
</dbReference>
<accession>A0A1G6HDC1</accession>
<dbReference type="Proteomes" id="UP000242501">
    <property type="component" value="Unassembled WGS sequence"/>
</dbReference>
<sequence length="158" mass="17635">MALHQYQVDLQWCGNLGQGTASYRGYARNFNVHHPLKSSILGSADPAYLGDIGRWNPEDLILASASACHQLWYLHLCAVNGVVVTAYTDHAIASMQDQDEKRRGHLTEMTLKPRVTVVEGTNLDLAQQLHIQAHHECMIANSVNFPIYCHAEIVLQSE</sequence>
<dbReference type="OrthoDB" id="9795405at2"/>
<dbReference type="InterPro" id="IPR003718">
    <property type="entry name" value="OsmC/Ohr_fam"/>
</dbReference>
<dbReference type="EMBL" id="FMYL01000005">
    <property type="protein sequence ID" value="SDB92282.1"/>
    <property type="molecule type" value="Genomic_DNA"/>
</dbReference>
<dbReference type="InterPro" id="IPR052707">
    <property type="entry name" value="OsmC_Ohr_Peroxiredoxin"/>
</dbReference>
<organism evidence="1 2">
    <name type="scientific">Acinetobacter boissieri</name>
    <dbReference type="NCBI Taxonomy" id="1219383"/>
    <lineage>
        <taxon>Bacteria</taxon>
        <taxon>Pseudomonadati</taxon>
        <taxon>Pseudomonadota</taxon>
        <taxon>Gammaproteobacteria</taxon>
        <taxon>Moraxellales</taxon>
        <taxon>Moraxellaceae</taxon>
        <taxon>Acinetobacter</taxon>
    </lineage>
</organism>
<dbReference type="InterPro" id="IPR036102">
    <property type="entry name" value="OsmC/Ohrsf"/>
</dbReference>
<dbReference type="PANTHER" id="PTHR42830:SF2">
    <property type="entry name" value="OSMC_OHR FAMILY PROTEIN"/>
    <property type="match status" value="1"/>
</dbReference>
<dbReference type="Pfam" id="PF02566">
    <property type="entry name" value="OsmC"/>
    <property type="match status" value="1"/>
</dbReference>
<protein>
    <submittedName>
        <fullName evidence="1">Organic hydroperoxide reductase OsmC/OhrA</fullName>
    </submittedName>
</protein>
<keyword evidence="2" id="KW-1185">Reference proteome</keyword>
<proteinExistence type="predicted"/>
<dbReference type="SUPFAM" id="SSF82784">
    <property type="entry name" value="OsmC-like"/>
    <property type="match status" value="1"/>
</dbReference>
<evidence type="ECO:0000313" key="2">
    <source>
        <dbReference type="Proteomes" id="UP000242501"/>
    </source>
</evidence>
<dbReference type="AlphaFoldDB" id="A0A1G6HDC1"/>
<gene>
    <name evidence="1" type="ORF">SAMN05421733_10555</name>
</gene>
<dbReference type="PANTHER" id="PTHR42830">
    <property type="entry name" value="OSMOTICALLY INDUCIBLE FAMILY PROTEIN"/>
    <property type="match status" value="1"/>
</dbReference>
<evidence type="ECO:0000313" key="1">
    <source>
        <dbReference type="EMBL" id="SDB92282.1"/>
    </source>
</evidence>
<name>A0A1G6HDC1_9GAMM</name>
<reference evidence="2" key="1">
    <citation type="submission" date="2016-09" db="EMBL/GenBank/DDBJ databases">
        <authorList>
            <person name="Varghese N."/>
            <person name="Submissions S."/>
        </authorList>
    </citation>
    <scope>NUCLEOTIDE SEQUENCE [LARGE SCALE GENOMIC DNA]</scope>
    <source>
        <strain evidence="2">ANC 4422</strain>
    </source>
</reference>